<name>A0A1J4L489_9EUKA</name>
<dbReference type="Proteomes" id="UP000179807">
    <property type="component" value="Unassembled WGS sequence"/>
</dbReference>
<proteinExistence type="predicted"/>
<evidence type="ECO:0000256" key="2">
    <source>
        <dbReference type="SAM" id="MobiDB-lite"/>
    </source>
</evidence>
<accession>A0A1J4L489</accession>
<sequence>MSDNPNLDLVNTYMSRSRRKGNTRAKKAPPQAAPNLPTNPQQPSQPLNQYQESFNGIIQPQMPINTNSFNVQPQQQQASFQSPFGNSTMYPTPSQQVYPQTQGPPQQPLYSTIQPQAGIQPGHASSANIWQTPQAHSSTGGSEQTINEASDMQARVDSLEKQNSDLRKEIELHKNKIATLEQTIYVFYGKLLQMEQQQQAQSQQSFPQITSSQQMMSPMQQMQPGNPIQIQGNS</sequence>
<feature type="compositionally biased region" description="Polar residues" evidence="2">
    <location>
        <begin position="36"/>
        <end position="48"/>
    </location>
</feature>
<feature type="region of interest" description="Disordered" evidence="2">
    <location>
        <begin position="203"/>
        <end position="234"/>
    </location>
</feature>
<evidence type="ECO:0000313" key="4">
    <source>
        <dbReference type="Proteomes" id="UP000179807"/>
    </source>
</evidence>
<feature type="region of interest" description="Disordered" evidence="2">
    <location>
        <begin position="1"/>
        <end position="48"/>
    </location>
</feature>
<evidence type="ECO:0000256" key="1">
    <source>
        <dbReference type="SAM" id="Coils"/>
    </source>
</evidence>
<dbReference type="AlphaFoldDB" id="A0A1J4L489"/>
<dbReference type="VEuPathDB" id="TrichDB:TRFO_13013"/>
<feature type="compositionally biased region" description="Basic residues" evidence="2">
    <location>
        <begin position="16"/>
        <end position="27"/>
    </location>
</feature>
<protein>
    <submittedName>
        <fullName evidence="3">Uncharacterized protein</fullName>
    </submittedName>
</protein>
<feature type="compositionally biased region" description="Low complexity" evidence="2">
    <location>
        <begin position="203"/>
        <end position="224"/>
    </location>
</feature>
<keyword evidence="1" id="KW-0175">Coiled coil</keyword>
<evidence type="ECO:0000313" key="3">
    <source>
        <dbReference type="EMBL" id="OHT16741.1"/>
    </source>
</evidence>
<feature type="coiled-coil region" evidence="1">
    <location>
        <begin position="142"/>
        <end position="183"/>
    </location>
</feature>
<feature type="compositionally biased region" description="Polar residues" evidence="2">
    <location>
        <begin position="85"/>
        <end position="108"/>
    </location>
</feature>
<dbReference type="GeneID" id="94831688"/>
<feature type="region of interest" description="Disordered" evidence="2">
    <location>
        <begin position="71"/>
        <end position="108"/>
    </location>
</feature>
<organism evidence="3 4">
    <name type="scientific">Tritrichomonas foetus</name>
    <dbReference type="NCBI Taxonomy" id="1144522"/>
    <lineage>
        <taxon>Eukaryota</taxon>
        <taxon>Metamonada</taxon>
        <taxon>Parabasalia</taxon>
        <taxon>Tritrichomonadida</taxon>
        <taxon>Tritrichomonadidae</taxon>
        <taxon>Tritrichomonas</taxon>
    </lineage>
</organism>
<comment type="caution">
    <text evidence="3">The sequence shown here is derived from an EMBL/GenBank/DDBJ whole genome shotgun (WGS) entry which is preliminary data.</text>
</comment>
<gene>
    <name evidence="3" type="ORF">TRFO_13013</name>
</gene>
<feature type="compositionally biased region" description="Low complexity" evidence="2">
    <location>
        <begin position="72"/>
        <end position="84"/>
    </location>
</feature>
<keyword evidence="4" id="KW-1185">Reference proteome</keyword>
<dbReference type="RefSeq" id="XP_068369877.1">
    <property type="nucleotide sequence ID" value="XM_068496984.1"/>
</dbReference>
<reference evidence="3" key="1">
    <citation type="submission" date="2016-10" db="EMBL/GenBank/DDBJ databases">
        <authorList>
            <person name="Benchimol M."/>
            <person name="Almeida L.G."/>
            <person name="Vasconcelos A.T."/>
            <person name="Perreira-Neves A."/>
            <person name="Rosa I.A."/>
            <person name="Tasca T."/>
            <person name="Bogo M.R."/>
            <person name="de Souza W."/>
        </authorList>
    </citation>
    <scope>NUCLEOTIDE SEQUENCE [LARGE SCALE GENOMIC DNA]</scope>
    <source>
        <strain evidence="3">K</strain>
    </source>
</reference>
<dbReference type="EMBL" id="MLAK01000078">
    <property type="protein sequence ID" value="OHT16741.1"/>
    <property type="molecule type" value="Genomic_DNA"/>
</dbReference>